<reference evidence="3" key="1">
    <citation type="submission" date="2008-03" db="EMBL/GenBank/DDBJ databases">
        <title>Complete sequence of chromosome of Beijerinckia indica subsp. indica ATCC 9039.</title>
        <authorList>
            <consortium name="US DOE Joint Genome Institute"/>
            <person name="Copeland A."/>
            <person name="Lucas S."/>
            <person name="Lapidus A."/>
            <person name="Glavina del Rio T."/>
            <person name="Dalin E."/>
            <person name="Tice H."/>
            <person name="Bruce D."/>
            <person name="Goodwin L."/>
            <person name="Pitluck S."/>
            <person name="LaButti K."/>
            <person name="Schmutz J."/>
            <person name="Larimer F."/>
            <person name="Land M."/>
            <person name="Hauser L."/>
            <person name="Kyrpides N."/>
            <person name="Mikhailova N."/>
            <person name="Dunfield P.F."/>
            <person name="Dedysh S.N."/>
            <person name="Liesack W."/>
            <person name="Saw J.H."/>
            <person name="Alam M."/>
            <person name="Chen Y."/>
            <person name="Murrell J.C."/>
            <person name="Richardson P."/>
        </authorList>
    </citation>
    <scope>NUCLEOTIDE SEQUENCE [LARGE SCALE GENOMIC DNA]</scope>
    <source>
        <strain evidence="3">ATCC 9039 / DSM 1715 / NCIMB 8712</strain>
    </source>
</reference>
<dbReference type="STRING" id="395963.Bind_2728"/>
<evidence type="ECO:0000259" key="1">
    <source>
        <dbReference type="Pfam" id="PF13547"/>
    </source>
</evidence>
<dbReference type="eggNOG" id="COG5448">
    <property type="taxonomic scope" value="Bacteria"/>
</dbReference>
<proteinExistence type="predicted"/>
<dbReference type="KEGG" id="bid:Bind_2728"/>
<dbReference type="RefSeq" id="WP_012385651.1">
    <property type="nucleotide sequence ID" value="NC_010581.1"/>
</dbReference>
<dbReference type="Gene3D" id="3.20.20.80">
    <property type="entry name" value="Glycosidases"/>
    <property type="match status" value="1"/>
</dbReference>
<reference evidence="2 3" key="2">
    <citation type="journal article" date="2010" name="J. Bacteriol.">
        <title>Complete genome sequence of Beijerinckia indica subsp. indica.</title>
        <authorList>
            <person name="Tamas I."/>
            <person name="Dedysh S.N."/>
            <person name="Liesack W."/>
            <person name="Stott M.B."/>
            <person name="Alam M."/>
            <person name="Murrell J.C."/>
            <person name="Dunfield P.F."/>
        </authorList>
    </citation>
    <scope>NUCLEOTIDE SEQUENCE [LARGE SCALE GENOMIC DNA]</scope>
    <source>
        <strain evidence="3">ATCC 9039 / DSM 1715 / NCIMB 8712</strain>
    </source>
</reference>
<name>B2IJD8_BEII9</name>
<evidence type="ECO:0000313" key="2">
    <source>
        <dbReference type="EMBL" id="ACB96300.1"/>
    </source>
</evidence>
<dbReference type="InterPro" id="IPR025195">
    <property type="entry name" value="GTA_TIM_dom"/>
</dbReference>
<sequence>MGRQNYVNGVHLLPATGEFSYDTLPRFGQRIDEAGFSPLNLFHGGIPGKTDFSTSIDQLQAAFPECTTVSLIVAWFGSSVDAASCRIYPSTTYIGGAFQDESGHADAWYCSGLTQISNGLIPLPRSGSSFVYGGTPSDPSIVRAIRDLKARGLRVVFYPFILMTSAGFPWRGRITFAADRSEEATTAVTTFLGSATVDQFTPDTDNLTVGYSGAPADYSFRRMILHYASLCASAGGVDLFLIGSELRGLEQIRGPHWSTAGTVDGNGCAVWDYPFVDGLMALASDVRAIFDSAGLMRDRAGLHNLITYSADWSVWMGVQHADSNGQWPHLDRLYDHDAIDLVAFDNYLPLSDWTSGTGGLDLLHWSDPRGQTWPPSADEMNALGLSGTPMLKSKAYLKANIEGGEKYHWFYYDSDNLGRGLDPNGTGAQVSRPAGDRLTQTRHPYFADQHLLANKHLRWWWNNPHQAVYDAGDGAGFVPHGPRTQWGEQSKSIIFTEYGFPTCDRGTNQPNVFYDPKSSESFTPYWSIWESMDGAAYRPVQDDELVLLALQAIHEYWFEEGNNETSPNGLTMIEPTFCSIWSWDARPFPVFPNRADLWGDASNWRAGNWLNGKGPFLMPPVLDEPPISGSFPVFPTLKGQGWSIHYQPLFDTLATLHASGRESRAARRANAQFEIDLTFDHLGMEAEADFQTLAGFYLSMQGTHGLFTFPMPDEWGLGPSLLCRFADDVQDFEEFMMRFWTVQSLKLQTVRP</sequence>
<dbReference type="AlphaFoldDB" id="B2IJD8"/>
<dbReference type="EMBL" id="CP001016">
    <property type="protein sequence ID" value="ACB96300.1"/>
    <property type="molecule type" value="Genomic_DNA"/>
</dbReference>
<feature type="domain" description="GTA TIM-barrel-like" evidence="1">
    <location>
        <begin position="218"/>
        <end position="592"/>
    </location>
</feature>
<organism evidence="2 3">
    <name type="scientific">Beijerinckia indica subsp. indica (strain ATCC 9039 / DSM 1715 / NCIMB 8712)</name>
    <dbReference type="NCBI Taxonomy" id="395963"/>
    <lineage>
        <taxon>Bacteria</taxon>
        <taxon>Pseudomonadati</taxon>
        <taxon>Pseudomonadota</taxon>
        <taxon>Alphaproteobacteria</taxon>
        <taxon>Hyphomicrobiales</taxon>
        <taxon>Beijerinckiaceae</taxon>
        <taxon>Beijerinckia</taxon>
    </lineage>
</organism>
<dbReference type="HOGENOM" id="CLU_369935_0_0_5"/>
<dbReference type="Proteomes" id="UP000001695">
    <property type="component" value="Chromosome"/>
</dbReference>
<evidence type="ECO:0000313" key="3">
    <source>
        <dbReference type="Proteomes" id="UP000001695"/>
    </source>
</evidence>
<gene>
    <name evidence="2" type="ordered locus">Bind_2728</name>
</gene>
<dbReference type="Pfam" id="PF13547">
    <property type="entry name" value="GTA_TIM"/>
    <property type="match status" value="1"/>
</dbReference>
<keyword evidence="3" id="KW-1185">Reference proteome</keyword>
<protein>
    <recommendedName>
        <fullName evidence="1">GTA TIM-barrel-like domain-containing protein</fullName>
    </recommendedName>
</protein>
<dbReference type="CDD" id="cd19607">
    <property type="entry name" value="GTA_TIM-barrel-like"/>
    <property type="match status" value="1"/>
</dbReference>
<accession>B2IJD8</accession>
<dbReference type="OrthoDB" id="8445115at2"/>